<sequence length="42" mass="4756">MVKQADLAMYEIKRRGKNNYGPQMGVCLNLGCCVRYTLESNS</sequence>
<organism evidence="1 2">
    <name type="scientific">Moritella yayanosii</name>
    <dbReference type="NCBI Taxonomy" id="69539"/>
    <lineage>
        <taxon>Bacteria</taxon>
        <taxon>Pseudomonadati</taxon>
        <taxon>Pseudomonadota</taxon>
        <taxon>Gammaproteobacteria</taxon>
        <taxon>Alteromonadales</taxon>
        <taxon>Moritellaceae</taxon>
        <taxon>Moritella</taxon>
    </lineage>
</organism>
<keyword evidence="2" id="KW-1185">Reference proteome</keyword>
<evidence type="ECO:0000313" key="2">
    <source>
        <dbReference type="Proteomes" id="UP000250163"/>
    </source>
</evidence>
<dbReference type="EMBL" id="LS483250">
    <property type="protein sequence ID" value="SQD79929.1"/>
    <property type="molecule type" value="Genomic_DNA"/>
</dbReference>
<gene>
    <name evidence="1" type="ORF">MORIYA_3474</name>
</gene>
<dbReference type="KEGG" id="mya:MORIYA_3474"/>
<name>A0A330LT96_9GAMM</name>
<dbReference type="AlphaFoldDB" id="A0A330LT96"/>
<evidence type="ECO:0000313" key="1">
    <source>
        <dbReference type="EMBL" id="SQD79929.1"/>
    </source>
</evidence>
<proteinExistence type="predicted"/>
<protein>
    <submittedName>
        <fullName evidence="1">Uncharacterized protein</fullName>
    </submittedName>
</protein>
<dbReference type="Proteomes" id="UP000250163">
    <property type="component" value="Chromosome MORIYA"/>
</dbReference>
<reference evidence="2" key="1">
    <citation type="submission" date="2018-05" db="EMBL/GenBank/DDBJ databases">
        <authorList>
            <person name="Cea G.-C."/>
            <person name="William W."/>
        </authorList>
    </citation>
    <scope>NUCLEOTIDE SEQUENCE [LARGE SCALE GENOMIC DNA]</scope>
    <source>
        <strain evidence="2">DB21MT 5</strain>
    </source>
</reference>
<accession>A0A330LT96</accession>